<feature type="compositionally biased region" description="Basic and acidic residues" evidence="1">
    <location>
        <begin position="70"/>
        <end position="98"/>
    </location>
</feature>
<accession>A0AAV3Z4B9</accession>
<comment type="caution">
    <text evidence="2">The sequence shown here is derived from an EMBL/GenBank/DDBJ whole genome shotgun (WGS) entry which is preliminary data.</text>
</comment>
<gene>
    <name evidence="2" type="ORF">PoB_001679500</name>
</gene>
<name>A0AAV3Z4B9_9GAST</name>
<keyword evidence="3" id="KW-1185">Reference proteome</keyword>
<protein>
    <submittedName>
        <fullName evidence="2">Uncharacterized protein</fullName>
    </submittedName>
</protein>
<organism evidence="2 3">
    <name type="scientific">Plakobranchus ocellatus</name>
    <dbReference type="NCBI Taxonomy" id="259542"/>
    <lineage>
        <taxon>Eukaryota</taxon>
        <taxon>Metazoa</taxon>
        <taxon>Spiralia</taxon>
        <taxon>Lophotrochozoa</taxon>
        <taxon>Mollusca</taxon>
        <taxon>Gastropoda</taxon>
        <taxon>Heterobranchia</taxon>
        <taxon>Euthyneura</taxon>
        <taxon>Panpulmonata</taxon>
        <taxon>Sacoglossa</taxon>
        <taxon>Placobranchoidea</taxon>
        <taxon>Plakobranchidae</taxon>
        <taxon>Plakobranchus</taxon>
    </lineage>
</organism>
<dbReference type="Proteomes" id="UP000735302">
    <property type="component" value="Unassembled WGS sequence"/>
</dbReference>
<evidence type="ECO:0000256" key="1">
    <source>
        <dbReference type="SAM" id="MobiDB-lite"/>
    </source>
</evidence>
<evidence type="ECO:0000313" key="2">
    <source>
        <dbReference type="EMBL" id="GFN90289.1"/>
    </source>
</evidence>
<dbReference type="EMBL" id="BLXT01002015">
    <property type="protein sequence ID" value="GFN90289.1"/>
    <property type="molecule type" value="Genomic_DNA"/>
</dbReference>
<proteinExistence type="predicted"/>
<sequence length="105" mass="12099">MSGRRVRSLPPETERITIDARRLYRQSPLVSISPDVPDVKFNPYSWMADDHSMSQNEMQAFVTYNEDPDKDIPSREKTLWTDKLPRKNSQGEDGKAKNETYPGIA</sequence>
<evidence type="ECO:0000313" key="3">
    <source>
        <dbReference type="Proteomes" id="UP000735302"/>
    </source>
</evidence>
<reference evidence="2 3" key="1">
    <citation type="journal article" date="2021" name="Elife">
        <title>Chloroplast acquisition without the gene transfer in kleptoplastic sea slugs, Plakobranchus ocellatus.</title>
        <authorList>
            <person name="Maeda T."/>
            <person name="Takahashi S."/>
            <person name="Yoshida T."/>
            <person name="Shimamura S."/>
            <person name="Takaki Y."/>
            <person name="Nagai Y."/>
            <person name="Toyoda A."/>
            <person name="Suzuki Y."/>
            <person name="Arimoto A."/>
            <person name="Ishii H."/>
            <person name="Satoh N."/>
            <person name="Nishiyama T."/>
            <person name="Hasebe M."/>
            <person name="Maruyama T."/>
            <person name="Minagawa J."/>
            <person name="Obokata J."/>
            <person name="Shigenobu S."/>
        </authorList>
    </citation>
    <scope>NUCLEOTIDE SEQUENCE [LARGE SCALE GENOMIC DNA]</scope>
</reference>
<feature type="region of interest" description="Disordered" evidence="1">
    <location>
        <begin position="64"/>
        <end position="105"/>
    </location>
</feature>
<dbReference type="AlphaFoldDB" id="A0AAV3Z4B9"/>